<dbReference type="Proteomes" id="UP000539052">
    <property type="component" value="Unassembled WGS sequence"/>
</dbReference>
<keyword evidence="2" id="KW-1185">Reference proteome</keyword>
<comment type="caution">
    <text evidence="1">The sequence shown here is derived from an EMBL/GenBank/DDBJ whole genome shotgun (WGS) entry which is preliminary data.</text>
</comment>
<evidence type="ECO:0000313" key="1">
    <source>
        <dbReference type="EMBL" id="NNJ32259.1"/>
    </source>
</evidence>
<gene>
    <name evidence="1" type="ORF">G9470_21070</name>
</gene>
<reference evidence="1 2" key="1">
    <citation type="submission" date="2020-03" db="EMBL/GenBank/DDBJ databases">
        <title>Genome Sequence of industrial isolate, B5A.</title>
        <authorList>
            <person name="Sharma S."/>
            <person name="Patil P.B."/>
            <person name="Korpole S."/>
        </authorList>
    </citation>
    <scope>NUCLEOTIDE SEQUENCE [LARGE SCALE GENOMIC DNA]</scope>
    <source>
        <strain evidence="1 2">PI-S10-B5A</strain>
    </source>
</reference>
<protein>
    <submittedName>
        <fullName evidence="1">Uncharacterized protein</fullName>
    </submittedName>
</protein>
<sequence length="41" mass="4662">MPIIYTEIKESESGVICVKRKGKWGIFELSESNEEQPDMGC</sequence>
<dbReference type="EMBL" id="JAAOXG010000056">
    <property type="protein sequence ID" value="NNJ32259.1"/>
    <property type="molecule type" value="Genomic_DNA"/>
</dbReference>
<accession>A0ABX1VVY4</accession>
<proteinExistence type="predicted"/>
<evidence type="ECO:0000313" key="2">
    <source>
        <dbReference type="Proteomes" id="UP000539052"/>
    </source>
</evidence>
<organism evidence="1 2">
    <name type="scientific">Lacrimispora defluvii</name>
    <dbReference type="NCBI Taxonomy" id="2719233"/>
    <lineage>
        <taxon>Bacteria</taxon>
        <taxon>Bacillati</taxon>
        <taxon>Bacillota</taxon>
        <taxon>Clostridia</taxon>
        <taxon>Lachnospirales</taxon>
        <taxon>Lachnospiraceae</taxon>
        <taxon>Lacrimispora</taxon>
    </lineage>
</organism>
<name>A0ABX1VVY4_9FIRM</name>